<dbReference type="GO" id="GO:0000711">
    <property type="term" value="P:meiotic DNA repair synthesis"/>
    <property type="evidence" value="ECO:0007669"/>
    <property type="project" value="InterPro"/>
</dbReference>
<dbReference type="PANTHER" id="PTHR35258:SF1">
    <property type="entry name" value="SPERMATOGENESIS-ASSOCIATED PROTEIN 22"/>
    <property type="match status" value="1"/>
</dbReference>
<gene>
    <name evidence="2" type="ORF">Cfor_04108</name>
</gene>
<sequence length="392" mass="44308">MLLGSNTGRDQIVNITVVVKPVTNFMFTKFGGFSFEFHQRIGHSDRLQRFKAFFPVCPGNLPVINTQTNPVAFKVVQLHILYGQIKHNQLPHTGQFDDVCDKRFRPYQRNISGGEIRQNTYGGLEDISPMKNATRFPSRMMSSNQMMPQYNNPGPSSSRYGYPYLQDLPFHSEQQTYTPLAMKAYSSFAARGNAWHFQSEDETSDKESPYKQLNQSPTTSLPKKSGHRVRFSFQTTEKTNQISNSSRSTLTGTDSFKPPKRRQDDSRPLRVLTGSTDKAIKWEKVKDISAVLFEVIATLVAVRPGGYRCEQMLLLRDEATPALQCVFYTIDRPLPPLEKGQLVRCVGEMLTKNKLKAYSVRAASMTEKSGLQRLSFASQRAVAALELSIPEP</sequence>
<feature type="region of interest" description="Disordered" evidence="1">
    <location>
        <begin position="198"/>
        <end position="268"/>
    </location>
</feature>
<dbReference type="Proteomes" id="UP000502823">
    <property type="component" value="Unassembled WGS sequence"/>
</dbReference>
<feature type="compositionally biased region" description="Polar residues" evidence="1">
    <location>
        <begin position="232"/>
        <end position="254"/>
    </location>
</feature>
<dbReference type="GO" id="GO:0051445">
    <property type="term" value="P:regulation of meiotic cell cycle"/>
    <property type="evidence" value="ECO:0007669"/>
    <property type="project" value="TreeGrafter"/>
</dbReference>
<organism evidence="2 3">
    <name type="scientific">Coptotermes formosanus</name>
    <name type="common">Formosan subterranean termite</name>
    <dbReference type="NCBI Taxonomy" id="36987"/>
    <lineage>
        <taxon>Eukaryota</taxon>
        <taxon>Metazoa</taxon>
        <taxon>Ecdysozoa</taxon>
        <taxon>Arthropoda</taxon>
        <taxon>Hexapoda</taxon>
        <taxon>Insecta</taxon>
        <taxon>Pterygota</taxon>
        <taxon>Neoptera</taxon>
        <taxon>Polyneoptera</taxon>
        <taxon>Dictyoptera</taxon>
        <taxon>Blattodea</taxon>
        <taxon>Blattoidea</taxon>
        <taxon>Termitoidae</taxon>
        <taxon>Rhinotermitidae</taxon>
        <taxon>Coptotermes</taxon>
    </lineage>
</organism>
<dbReference type="AlphaFoldDB" id="A0A6L2PJQ2"/>
<dbReference type="InParanoid" id="A0A6L2PJQ2"/>
<dbReference type="EMBL" id="BLKM01000207">
    <property type="protein sequence ID" value="GFG30287.1"/>
    <property type="molecule type" value="Genomic_DNA"/>
</dbReference>
<dbReference type="GO" id="GO:0007129">
    <property type="term" value="P:homologous chromosome pairing at meiosis"/>
    <property type="evidence" value="ECO:0007669"/>
    <property type="project" value="InterPro"/>
</dbReference>
<dbReference type="InterPro" id="IPR033536">
    <property type="entry name" value="Spata22"/>
</dbReference>
<dbReference type="OrthoDB" id="8191953at2759"/>
<keyword evidence="3" id="KW-1185">Reference proteome</keyword>
<name>A0A6L2PJQ2_COPFO</name>
<dbReference type="GO" id="GO:0007276">
    <property type="term" value="P:gamete generation"/>
    <property type="evidence" value="ECO:0007669"/>
    <property type="project" value="InterPro"/>
</dbReference>
<evidence type="ECO:0000256" key="1">
    <source>
        <dbReference type="SAM" id="MobiDB-lite"/>
    </source>
</evidence>
<protein>
    <recommendedName>
        <fullName evidence="4">Spermatogenesis-associated protein 22</fullName>
    </recommendedName>
</protein>
<feature type="compositionally biased region" description="Polar residues" evidence="1">
    <location>
        <begin position="211"/>
        <end position="222"/>
    </location>
</feature>
<dbReference type="PANTHER" id="PTHR35258">
    <property type="entry name" value="SPERMATOGENESIS-ASSOCIATED PROTEIN 22"/>
    <property type="match status" value="1"/>
</dbReference>
<evidence type="ECO:0000313" key="2">
    <source>
        <dbReference type="EMBL" id="GFG30287.1"/>
    </source>
</evidence>
<evidence type="ECO:0008006" key="4">
    <source>
        <dbReference type="Google" id="ProtNLM"/>
    </source>
</evidence>
<accession>A0A6L2PJQ2</accession>
<reference evidence="3" key="1">
    <citation type="submission" date="2020-01" db="EMBL/GenBank/DDBJ databases">
        <title>Draft genome sequence of the Termite Coptotermes fromosanus.</title>
        <authorList>
            <person name="Itakura S."/>
            <person name="Yosikawa Y."/>
            <person name="Umezawa K."/>
        </authorList>
    </citation>
    <scope>NUCLEOTIDE SEQUENCE [LARGE SCALE GENOMIC DNA]</scope>
</reference>
<comment type="caution">
    <text evidence="2">The sequence shown here is derived from an EMBL/GenBank/DDBJ whole genome shotgun (WGS) entry which is preliminary data.</text>
</comment>
<proteinExistence type="predicted"/>
<evidence type="ECO:0000313" key="3">
    <source>
        <dbReference type="Proteomes" id="UP000502823"/>
    </source>
</evidence>